<keyword evidence="1" id="KW-0418">Kinase</keyword>
<dbReference type="KEGG" id="tpty:NCTC11468_00050"/>
<name>A0A2X5NEX1_9GAMM</name>
<evidence type="ECO:0000313" key="1">
    <source>
        <dbReference type="EMBL" id="SQK71646.1"/>
    </source>
</evidence>
<dbReference type="Proteomes" id="UP000248758">
    <property type="component" value="Chromosome 1"/>
</dbReference>
<dbReference type="EC" id="2.7.1.12" evidence="1"/>
<dbReference type="GO" id="GO:0046316">
    <property type="term" value="F:gluconokinase activity"/>
    <property type="evidence" value="ECO:0007669"/>
    <property type="project" value="UniProtKB-EC"/>
</dbReference>
<dbReference type="SUPFAM" id="SSF52540">
    <property type="entry name" value="P-loop containing nucleoside triphosphate hydrolases"/>
    <property type="match status" value="1"/>
</dbReference>
<sequence>MSTPSSKHYVFILMGVSGSGKSVVANRVAQQLQTAFLDGDFLHPVQIF</sequence>
<evidence type="ECO:0000313" key="2">
    <source>
        <dbReference type="Proteomes" id="UP000248758"/>
    </source>
</evidence>
<dbReference type="InterPro" id="IPR027417">
    <property type="entry name" value="P-loop_NTPase"/>
</dbReference>
<dbReference type="EMBL" id="LS483499">
    <property type="protein sequence ID" value="SQK71646.1"/>
    <property type="molecule type" value="Genomic_DNA"/>
</dbReference>
<accession>A0A2X5NEX1</accession>
<dbReference type="AlphaFoldDB" id="A0A2X5NEX1"/>
<proteinExistence type="predicted"/>
<gene>
    <name evidence="1" type="primary">gntK_1</name>
    <name evidence="1" type="ORF">NCTC11468_00050</name>
</gene>
<dbReference type="Gene3D" id="3.40.50.300">
    <property type="entry name" value="P-loop containing nucleotide triphosphate hydrolases"/>
    <property type="match status" value="1"/>
</dbReference>
<keyword evidence="1" id="KW-0808">Transferase</keyword>
<reference evidence="1 2" key="1">
    <citation type="submission" date="2018-06" db="EMBL/GenBank/DDBJ databases">
        <authorList>
            <consortium name="Pathogen Informatics"/>
            <person name="Doyle S."/>
        </authorList>
    </citation>
    <scope>NUCLEOTIDE SEQUENCE [LARGE SCALE GENOMIC DNA]</scope>
    <source>
        <strain evidence="1 2">NCTC11468</strain>
    </source>
</reference>
<organism evidence="1 2">
    <name type="scientific">Tatumella ptyseos</name>
    <dbReference type="NCBI Taxonomy" id="82987"/>
    <lineage>
        <taxon>Bacteria</taxon>
        <taxon>Pseudomonadati</taxon>
        <taxon>Pseudomonadota</taxon>
        <taxon>Gammaproteobacteria</taxon>
        <taxon>Enterobacterales</taxon>
        <taxon>Erwiniaceae</taxon>
        <taxon>Tatumella</taxon>
    </lineage>
</organism>
<protein>
    <submittedName>
        <fullName evidence="1">Thermoresistant gluconokinase</fullName>
        <ecNumber evidence="1">2.7.1.12</ecNumber>
    </submittedName>
</protein>